<gene>
    <name evidence="2" type="ORF">SAMN05216529_10756</name>
</gene>
<dbReference type="Proteomes" id="UP000254051">
    <property type="component" value="Unassembled WGS sequence"/>
</dbReference>
<dbReference type="Pfam" id="PF06605">
    <property type="entry name" value="Prophage_tail"/>
    <property type="match status" value="1"/>
</dbReference>
<keyword evidence="3" id="KW-1185">Reference proteome</keyword>
<feature type="domain" description="Tail spike" evidence="1">
    <location>
        <begin position="134"/>
        <end position="368"/>
    </location>
</feature>
<organism evidence="2 3">
    <name type="scientific">Faecalicatena contorta</name>
    <dbReference type="NCBI Taxonomy" id="39482"/>
    <lineage>
        <taxon>Bacteria</taxon>
        <taxon>Bacillati</taxon>
        <taxon>Bacillota</taxon>
        <taxon>Clostridia</taxon>
        <taxon>Lachnospirales</taxon>
        <taxon>Lachnospiraceae</taxon>
        <taxon>Faecalicatena</taxon>
    </lineage>
</organism>
<name>A0A315ZVL5_9FIRM</name>
<sequence length="1298" mass="140169">MDNVRIAILSACDNVCAYLDNRAPKALHYYDDELHEYLKGSANTYTFKANAKHSDSEYLVEGNKLAFRYNGRDYYFNIVQVIKNEVEVEITAYSLNFELLNEQKDAYAAANAMTFAQYMDTFDFEKVVTLGINEVSNKSIKSEWTGTDTMLARLYSLATVFDAELEFVPHLNDDYSLNKIVMNVYQAHSDTVQGVGTDRTELVLRYGKDVSGITKTSDITGLYTAIRPIGRDGLTVSSLNKTEYDADGNVEYSSPSGNRNIYAVQARDRFPSNTTANVNERYIAQVWNYDTDNVNMLYGQALAELRKNCVPQVKYEVDGYFDTGIGDTVSIADEEWNPPLYLQARVTEQIRSFTNPALNNTTFDNFKELQSQIDPSLLAAMNALIEANKTYTCTILTNNGIVFKNGEGSTTLTASVMDVGKDMTDSLTIRWSKDGTSLSTGKSITVNASDISGKAVYSYEAADAGGTVRGVYEVTVVNVVDGQTGADGKTQYLHIKYSDDGGQTFTANQGETPGKWMGYYIDFTEADSNNPDMYSWVKVEGPTGDKGDKGEKGDAGNPATAYSMLVDAYAIVKDSNGAYTPATITLTGQSQTGENPLVSYAGRFRIQETTDMSTWTTKYTSSANESTKTYTPSAGIKALSCSMYLAGGTTTLLDRQIIPIVTDGRDGEDGAPGKGITSTVITYQASSSGTTVPTGTWTTTIPSVAANQYLWTRTIITYTDNSTSTAYSIGKMGANGQSGVGITSATEKYAVSSSNTTAPTTWQDTVPTMTATNKYLWNYEITTYSDGSTQESQKRVIGVYGDTGNTGGTGADGKGISTITNYYLASASSSGVTTGTSGWTTTMQTTTTTNRYLWNYEVIKYTDNSTQTTTPVIIGTHGATGNTGAAGKGVSSTVVTYQASTSGTTVPTGTWSGSIPTVAADQYLWTRTVITYTDSTTSTSYSIGKMGANGTNGSNGADAYTVVLSNESHTFVGGTTAALAGSAVCKVIAYKGSTQVAATIGTISGMPTGMTASIQNNGTVNAQFTVTVTTAMVTKNGMLTIPITVDGKSFYKNFSFALALKGDTGPEGPQGDPMGILELATEPPTKYTGMLWKHTGTVAGLIKNATYRWNGSSWGLFKFRADNIEADSFTGYEFNGSIFKSAFEEPAPTTWDGNPYGKYIGDIRLDGSELILSYTEYTSSNGTTWSPSVNYTDKIGPGIIEKVIMNATTGTKIAGYEFTGNDLVFYPDNGIRQQMYELNRKLVLTDNLSGIEAGYDGDSAFFLDWKIVNGHTARLIVRNTGITYAYHNGTNWTTIWSK</sequence>
<protein>
    <submittedName>
        <fullName evidence="2">Prophage endopeptidase tail</fullName>
    </submittedName>
</protein>
<evidence type="ECO:0000313" key="2">
    <source>
        <dbReference type="EMBL" id="SUQ14603.1"/>
    </source>
</evidence>
<dbReference type="InterPro" id="IPR007119">
    <property type="entry name" value="Phage_tail_spike_N"/>
</dbReference>
<accession>A0A315ZVL5</accession>
<dbReference type="RefSeq" id="WP_109711648.1">
    <property type="nucleotide sequence ID" value="NZ_QGDS01000007.1"/>
</dbReference>
<reference evidence="3" key="1">
    <citation type="submission" date="2017-07" db="EMBL/GenBank/DDBJ databases">
        <authorList>
            <person name="Varghese N."/>
            <person name="Submissions S."/>
        </authorList>
    </citation>
    <scope>NUCLEOTIDE SEQUENCE [LARGE SCALE GENOMIC DNA]</scope>
    <source>
        <strain evidence="3">NLAE-zl-C134</strain>
    </source>
</reference>
<dbReference type="InterPro" id="IPR010572">
    <property type="entry name" value="Tail_dom"/>
</dbReference>
<dbReference type="OrthoDB" id="1949411at2"/>
<evidence type="ECO:0000313" key="3">
    <source>
        <dbReference type="Proteomes" id="UP000254051"/>
    </source>
</evidence>
<proteinExistence type="predicted"/>
<dbReference type="NCBIfam" id="TIGR01665">
    <property type="entry name" value="put_anti_recept"/>
    <property type="match status" value="1"/>
</dbReference>
<dbReference type="EMBL" id="UHJJ01000007">
    <property type="protein sequence ID" value="SUQ14603.1"/>
    <property type="molecule type" value="Genomic_DNA"/>
</dbReference>
<evidence type="ECO:0000259" key="1">
    <source>
        <dbReference type="Pfam" id="PF06605"/>
    </source>
</evidence>